<name>A0A383DY20_9ZZZZ</name>
<reference evidence="1" key="1">
    <citation type="submission" date="2018-05" db="EMBL/GenBank/DDBJ databases">
        <authorList>
            <person name="Lanie J.A."/>
            <person name="Ng W.-L."/>
            <person name="Kazmierczak K.M."/>
            <person name="Andrzejewski T.M."/>
            <person name="Davidsen T.M."/>
            <person name="Wayne K.J."/>
            <person name="Tettelin H."/>
            <person name="Glass J.I."/>
            <person name="Rusch D."/>
            <person name="Podicherti R."/>
            <person name="Tsui H.-C.T."/>
            <person name="Winkler M.E."/>
        </authorList>
    </citation>
    <scope>NUCLEOTIDE SEQUENCE</scope>
</reference>
<protein>
    <submittedName>
        <fullName evidence="1">Uncharacterized protein</fullName>
    </submittedName>
</protein>
<dbReference type="EMBL" id="UINC01221158">
    <property type="protein sequence ID" value="SVE49371.1"/>
    <property type="molecule type" value="Genomic_DNA"/>
</dbReference>
<evidence type="ECO:0000313" key="1">
    <source>
        <dbReference type="EMBL" id="SVE49371.1"/>
    </source>
</evidence>
<proteinExistence type="predicted"/>
<feature type="non-terminal residue" evidence="1">
    <location>
        <position position="23"/>
    </location>
</feature>
<organism evidence="1">
    <name type="scientific">marine metagenome</name>
    <dbReference type="NCBI Taxonomy" id="408172"/>
    <lineage>
        <taxon>unclassified sequences</taxon>
        <taxon>metagenomes</taxon>
        <taxon>ecological metagenomes</taxon>
    </lineage>
</organism>
<accession>A0A383DY20</accession>
<gene>
    <name evidence="1" type="ORF">METZ01_LOCUS502225</name>
</gene>
<sequence length="23" mass="2545">MKIPEVAGNHVDPIWVMAHISLS</sequence>
<dbReference type="AlphaFoldDB" id="A0A383DY20"/>